<evidence type="ECO:0000256" key="2">
    <source>
        <dbReference type="ARBA" id="ARBA00022679"/>
    </source>
</evidence>
<evidence type="ECO:0000256" key="6">
    <source>
        <dbReference type="ARBA" id="ARBA00022759"/>
    </source>
</evidence>
<sequence>MVPMGALQPGLPFPPAIPKGYFKIIIDLKDCFFTIPLHPEDCKRFAFSLPSINFKEPAKRFHWKVLPQGIANSPTLCQKFVQQALQEPRKTFSSLYIVHYMDDILLAGPNGEQLLTCYGHLLRELPKFGLVVAPDKVQLKDPYTYLGFKLNGDHITTQKATIRVDNLKTLNDFQKLLGDINWIRPYLKLTTGDLRPLFDILNGDPNPNSFRTLTPEARKALTIVEHAISKQFVTFIDYSKELSFIVFKTQFTPTGVFWQKAPITWVHMHASPPKVIYPYYQAISDIIRLGSTQSKQLFGKDPDLIIVPYNRAQQDWLRQNFDDWSLALLGYTGKLDNHYPSDKLCQFLMYHPVCFPRCTKFSPIKEALTIFTDGSASGVAAYSYNGRTVAFHTNETSAQRVEMKAIVAVLLKFEEPINIYTDSAYLANSVPLIEIASQIKQSSTTAADFKQLQNLIWARKHPFFIGHIRAHSGLPGPLSAGNDSADKATKLVASVSLAKSEHAKHHLNAHTLRLMFKISREQARQIVKDCSSCDQYLPVPHYGVNPKGLIPNALWQIDVTHIPEFGKQKFVHVLVDTYSNFTFAAPLTGEATKNVIAFMLESIATLGKPQCIKTDNGPGYTS</sequence>
<evidence type="ECO:0000256" key="9">
    <source>
        <dbReference type="ARBA" id="ARBA00023125"/>
    </source>
</evidence>
<dbReference type="InterPro" id="IPR001584">
    <property type="entry name" value="Integrase_cat-core"/>
</dbReference>
<dbReference type="InterPro" id="IPR043128">
    <property type="entry name" value="Rev_trsase/Diguanyl_cyclase"/>
</dbReference>
<dbReference type="GO" id="GO:0015074">
    <property type="term" value="P:DNA integration"/>
    <property type="evidence" value="ECO:0007669"/>
    <property type="project" value="InterPro"/>
</dbReference>
<reference evidence="15" key="2">
    <citation type="submission" date="2025-08" db="UniProtKB">
        <authorList>
            <consortium name="Ensembl"/>
        </authorList>
    </citation>
    <scope>IDENTIFICATION</scope>
</reference>
<dbReference type="Gene3D" id="3.10.10.10">
    <property type="entry name" value="HIV Type 1 Reverse Transcriptase, subunit A, domain 1"/>
    <property type="match status" value="1"/>
</dbReference>
<evidence type="ECO:0000256" key="10">
    <source>
        <dbReference type="PROSITE-ProRule" id="PRU00450"/>
    </source>
</evidence>
<keyword evidence="9" id="KW-0238">DNA-binding</keyword>
<keyword evidence="2" id="KW-0808">Transferase</keyword>
<evidence type="ECO:0000313" key="16">
    <source>
        <dbReference type="Proteomes" id="UP000472268"/>
    </source>
</evidence>
<dbReference type="SUPFAM" id="SSF53098">
    <property type="entry name" value="Ribonuclease H-like"/>
    <property type="match status" value="2"/>
</dbReference>
<evidence type="ECO:0000313" key="15">
    <source>
        <dbReference type="Ensembl" id="ENSSSUP00005015555.1"/>
    </source>
</evidence>
<feature type="domain" description="Integrase-type" evidence="11">
    <location>
        <begin position="493"/>
        <end position="534"/>
    </location>
</feature>
<protein>
    <submittedName>
        <fullName evidence="15">Uncharacterized protein</fullName>
    </submittedName>
</protein>
<dbReference type="InterPro" id="IPR043502">
    <property type="entry name" value="DNA/RNA_pol_sf"/>
</dbReference>
<dbReference type="InterPro" id="IPR012337">
    <property type="entry name" value="RNaseH-like_sf"/>
</dbReference>
<evidence type="ECO:0000256" key="8">
    <source>
        <dbReference type="ARBA" id="ARBA00022918"/>
    </source>
</evidence>
<keyword evidence="5" id="KW-0479">Metal-binding</keyword>
<keyword evidence="6" id="KW-0255">Endonuclease</keyword>
<reference evidence="15" key="3">
    <citation type="submission" date="2025-09" db="UniProtKB">
        <authorList>
            <consortium name="Ensembl"/>
        </authorList>
    </citation>
    <scope>IDENTIFICATION</scope>
</reference>
<evidence type="ECO:0000256" key="4">
    <source>
        <dbReference type="ARBA" id="ARBA00022722"/>
    </source>
</evidence>
<dbReference type="Proteomes" id="UP000472268">
    <property type="component" value="Chromosome 4"/>
</dbReference>
<dbReference type="Gene3D" id="1.10.10.200">
    <property type="match status" value="1"/>
</dbReference>
<dbReference type="PROSITE" id="PS50876">
    <property type="entry name" value="ZF_INTEGRASE"/>
    <property type="match status" value="1"/>
</dbReference>
<comment type="similarity">
    <text evidence="1">Belongs to the beta type-B retroviral polymerase family. HERV class-II K(HML-2) pol subfamily.</text>
</comment>
<dbReference type="PANTHER" id="PTHR41694">
    <property type="entry name" value="ENDOGENOUS RETROVIRUS GROUP K MEMBER POL PROTEIN"/>
    <property type="match status" value="1"/>
</dbReference>
<dbReference type="PROSITE" id="PS50878">
    <property type="entry name" value="RT_POL"/>
    <property type="match status" value="1"/>
</dbReference>
<feature type="domain" description="RNase H type-1" evidence="13">
    <location>
        <begin position="364"/>
        <end position="494"/>
    </location>
</feature>
<dbReference type="InterPro" id="IPR017856">
    <property type="entry name" value="Integrase-like_N"/>
</dbReference>
<keyword evidence="16" id="KW-1185">Reference proteome</keyword>
<evidence type="ECO:0000259" key="11">
    <source>
        <dbReference type="PROSITE" id="PS50876"/>
    </source>
</evidence>
<dbReference type="InterPro" id="IPR002156">
    <property type="entry name" value="RNaseH_domain"/>
</dbReference>
<dbReference type="SUPFAM" id="SSF56672">
    <property type="entry name" value="DNA/RNA polymerases"/>
    <property type="match status" value="1"/>
</dbReference>
<dbReference type="Pfam" id="PF06817">
    <property type="entry name" value="RVT_thumb"/>
    <property type="match status" value="1"/>
</dbReference>
<evidence type="ECO:0000256" key="5">
    <source>
        <dbReference type="ARBA" id="ARBA00022723"/>
    </source>
</evidence>
<dbReference type="GO" id="GO:0008270">
    <property type="term" value="F:zinc ion binding"/>
    <property type="evidence" value="ECO:0007669"/>
    <property type="project" value="UniProtKB-KW"/>
</dbReference>
<keyword evidence="8" id="KW-0695">RNA-directed DNA polymerase</keyword>
<dbReference type="CDD" id="cd09273">
    <property type="entry name" value="RNase_HI_RT_Bel"/>
    <property type="match status" value="1"/>
</dbReference>
<dbReference type="Ensembl" id="ENSSSUT00005017751.1">
    <property type="protein sequence ID" value="ENSSSUP00005015555.1"/>
    <property type="gene ID" value="ENSSSUG00005010073.1"/>
</dbReference>
<organism evidence="15 16">
    <name type="scientific">Suricata suricatta</name>
    <name type="common">Meerkat</name>
    <dbReference type="NCBI Taxonomy" id="37032"/>
    <lineage>
        <taxon>Eukaryota</taxon>
        <taxon>Metazoa</taxon>
        <taxon>Chordata</taxon>
        <taxon>Craniata</taxon>
        <taxon>Vertebrata</taxon>
        <taxon>Euteleostomi</taxon>
        <taxon>Mammalia</taxon>
        <taxon>Eutheria</taxon>
        <taxon>Laurasiatheria</taxon>
        <taxon>Carnivora</taxon>
        <taxon>Feliformia</taxon>
        <taxon>Herpestidae</taxon>
        <taxon>Suricata</taxon>
    </lineage>
</organism>
<dbReference type="Gene3D" id="3.30.420.10">
    <property type="entry name" value="Ribonuclease H-like superfamily/Ribonuclease H"/>
    <property type="match status" value="2"/>
</dbReference>
<name>A0A673U1S2_SURSU</name>
<dbReference type="InterPro" id="IPR003308">
    <property type="entry name" value="Integrase_Zn-bd_dom_N"/>
</dbReference>
<dbReference type="AlphaFoldDB" id="A0A673U1S2"/>
<dbReference type="OMA" id="EATIMHY"/>
<evidence type="ECO:0000256" key="3">
    <source>
        <dbReference type="ARBA" id="ARBA00022695"/>
    </source>
</evidence>
<dbReference type="GO" id="GO:0003964">
    <property type="term" value="F:RNA-directed DNA polymerase activity"/>
    <property type="evidence" value="ECO:0007669"/>
    <property type="project" value="UniProtKB-KW"/>
</dbReference>
<dbReference type="PROSITE" id="PS50879">
    <property type="entry name" value="RNASE_H_1"/>
    <property type="match status" value="1"/>
</dbReference>
<keyword evidence="10" id="KW-0863">Zinc-finger</keyword>
<dbReference type="Pfam" id="PF02022">
    <property type="entry name" value="Integrase_Zn"/>
    <property type="match status" value="1"/>
</dbReference>
<evidence type="ECO:0000259" key="12">
    <source>
        <dbReference type="PROSITE" id="PS50878"/>
    </source>
</evidence>
<evidence type="ECO:0000256" key="7">
    <source>
        <dbReference type="ARBA" id="ARBA00022801"/>
    </source>
</evidence>
<dbReference type="InterPro" id="IPR010661">
    <property type="entry name" value="RVT_thumb"/>
</dbReference>
<keyword evidence="10" id="KW-0862">Zinc</keyword>
<keyword evidence="7" id="KW-0378">Hydrolase</keyword>
<dbReference type="Pfam" id="PF00078">
    <property type="entry name" value="RVT_1"/>
    <property type="match status" value="1"/>
</dbReference>
<dbReference type="PROSITE" id="PS50994">
    <property type="entry name" value="INTEGRASE"/>
    <property type="match status" value="1"/>
</dbReference>
<dbReference type="GO" id="GO:0003677">
    <property type="term" value="F:DNA binding"/>
    <property type="evidence" value="ECO:0007669"/>
    <property type="project" value="UniProtKB-KW"/>
</dbReference>
<dbReference type="GO" id="GO:0004523">
    <property type="term" value="F:RNA-DNA hybrid ribonuclease activity"/>
    <property type="evidence" value="ECO:0007669"/>
    <property type="project" value="InterPro"/>
</dbReference>
<dbReference type="PANTHER" id="PTHR41694:SF3">
    <property type="entry name" value="RNA-DIRECTED DNA POLYMERASE-RELATED"/>
    <property type="match status" value="1"/>
</dbReference>
<dbReference type="Gene3D" id="3.30.70.270">
    <property type="match status" value="2"/>
</dbReference>
<dbReference type="Pfam" id="PF00665">
    <property type="entry name" value="rve"/>
    <property type="match status" value="1"/>
</dbReference>
<evidence type="ECO:0000256" key="1">
    <source>
        <dbReference type="ARBA" id="ARBA00010879"/>
    </source>
</evidence>
<dbReference type="GO" id="GO:0035613">
    <property type="term" value="F:RNA stem-loop binding"/>
    <property type="evidence" value="ECO:0007669"/>
    <property type="project" value="TreeGrafter"/>
</dbReference>
<keyword evidence="3" id="KW-0548">Nucleotidyltransferase</keyword>
<dbReference type="SUPFAM" id="SSF46919">
    <property type="entry name" value="N-terminal Zn binding domain of HIV integrase"/>
    <property type="match status" value="1"/>
</dbReference>
<dbReference type="InterPro" id="IPR000477">
    <property type="entry name" value="RT_dom"/>
</dbReference>
<feature type="domain" description="Integrase catalytic" evidence="14">
    <location>
        <begin position="547"/>
        <end position="622"/>
    </location>
</feature>
<proteinExistence type="inferred from homology"/>
<keyword evidence="4" id="KW-0540">Nuclease</keyword>
<evidence type="ECO:0000259" key="13">
    <source>
        <dbReference type="PROSITE" id="PS50879"/>
    </source>
</evidence>
<dbReference type="InterPro" id="IPR036397">
    <property type="entry name" value="RNaseH_sf"/>
</dbReference>
<evidence type="ECO:0000259" key="14">
    <source>
        <dbReference type="PROSITE" id="PS50994"/>
    </source>
</evidence>
<reference evidence="15 16" key="1">
    <citation type="submission" date="2019-05" db="EMBL/GenBank/DDBJ databases">
        <title>A Chromosome-scale Meerkat (S. suricatta) Genome Assembly.</title>
        <authorList>
            <person name="Dudchenko O."/>
            <person name="Lieberman Aiden E."/>
            <person name="Tung J."/>
            <person name="Barreiro L.B."/>
            <person name="Clutton-Brock T.H."/>
        </authorList>
    </citation>
    <scope>NUCLEOTIDE SEQUENCE [LARGE SCALE GENOMIC DNA]</scope>
</reference>
<dbReference type="Pfam" id="PF00075">
    <property type="entry name" value="RNase_H"/>
    <property type="match status" value="1"/>
</dbReference>
<feature type="domain" description="Reverse transcriptase" evidence="12">
    <location>
        <begin position="1"/>
        <end position="150"/>
    </location>
</feature>
<accession>A0A673U1S2</accession>